<proteinExistence type="predicted"/>
<sequence length="51" mass="5800">MESCMRPTEEHDHYSATRCSGKDRDRDGDAGIISQSTTVFTTSQQKWNMGF</sequence>
<comment type="caution">
    <text evidence="2">The sequence shown here is derived from an EMBL/GenBank/DDBJ whole genome shotgun (WGS) entry which is preliminary data.</text>
</comment>
<organism evidence="2 3">
    <name type="scientific">Phlyctema vagabunda</name>
    <dbReference type="NCBI Taxonomy" id="108571"/>
    <lineage>
        <taxon>Eukaryota</taxon>
        <taxon>Fungi</taxon>
        <taxon>Dikarya</taxon>
        <taxon>Ascomycota</taxon>
        <taxon>Pezizomycotina</taxon>
        <taxon>Leotiomycetes</taxon>
        <taxon>Helotiales</taxon>
        <taxon>Dermateaceae</taxon>
        <taxon>Phlyctema</taxon>
    </lineage>
</organism>
<dbReference type="EMBL" id="JBFCZG010000002">
    <property type="protein sequence ID" value="KAL3426375.1"/>
    <property type="molecule type" value="Genomic_DNA"/>
</dbReference>
<evidence type="ECO:0000256" key="1">
    <source>
        <dbReference type="SAM" id="MobiDB-lite"/>
    </source>
</evidence>
<feature type="compositionally biased region" description="Basic and acidic residues" evidence="1">
    <location>
        <begin position="7"/>
        <end position="29"/>
    </location>
</feature>
<keyword evidence="3" id="KW-1185">Reference proteome</keyword>
<gene>
    <name evidence="2" type="ORF">PVAG01_03166</name>
</gene>
<reference evidence="2 3" key="1">
    <citation type="submission" date="2024-06" db="EMBL/GenBank/DDBJ databases">
        <title>Complete genome of Phlyctema vagabunda strain 19-DSS-EL-015.</title>
        <authorList>
            <person name="Fiorenzani C."/>
        </authorList>
    </citation>
    <scope>NUCLEOTIDE SEQUENCE [LARGE SCALE GENOMIC DNA]</scope>
    <source>
        <strain evidence="2 3">19-DSS-EL-015</strain>
    </source>
</reference>
<accession>A0ABR4PSR8</accession>
<protein>
    <submittedName>
        <fullName evidence="2">Uncharacterized protein</fullName>
    </submittedName>
</protein>
<dbReference type="Proteomes" id="UP001629113">
    <property type="component" value="Unassembled WGS sequence"/>
</dbReference>
<evidence type="ECO:0000313" key="2">
    <source>
        <dbReference type="EMBL" id="KAL3426375.1"/>
    </source>
</evidence>
<evidence type="ECO:0000313" key="3">
    <source>
        <dbReference type="Proteomes" id="UP001629113"/>
    </source>
</evidence>
<feature type="region of interest" description="Disordered" evidence="1">
    <location>
        <begin position="1"/>
        <end position="37"/>
    </location>
</feature>
<name>A0ABR4PSR8_9HELO</name>